<evidence type="ECO:0000313" key="3">
    <source>
        <dbReference type="Proteomes" id="UP000076858"/>
    </source>
</evidence>
<dbReference type="EMBL" id="LRGB01003128">
    <property type="protein sequence ID" value="KZS04168.1"/>
    <property type="molecule type" value="Genomic_DNA"/>
</dbReference>
<dbReference type="AlphaFoldDB" id="A0A164LJE1"/>
<organism evidence="2 3">
    <name type="scientific">Daphnia magna</name>
    <dbReference type="NCBI Taxonomy" id="35525"/>
    <lineage>
        <taxon>Eukaryota</taxon>
        <taxon>Metazoa</taxon>
        <taxon>Ecdysozoa</taxon>
        <taxon>Arthropoda</taxon>
        <taxon>Crustacea</taxon>
        <taxon>Branchiopoda</taxon>
        <taxon>Diplostraca</taxon>
        <taxon>Cladocera</taxon>
        <taxon>Anomopoda</taxon>
        <taxon>Daphniidae</taxon>
        <taxon>Daphnia</taxon>
    </lineage>
</organism>
<keyword evidence="3" id="KW-1185">Reference proteome</keyword>
<dbReference type="OrthoDB" id="6371942at2759"/>
<proteinExistence type="predicted"/>
<dbReference type="Proteomes" id="UP000076858">
    <property type="component" value="Unassembled WGS sequence"/>
</dbReference>
<feature type="region of interest" description="Disordered" evidence="1">
    <location>
        <begin position="395"/>
        <end position="421"/>
    </location>
</feature>
<gene>
    <name evidence="2" type="ORF">APZ42_032950</name>
</gene>
<evidence type="ECO:0000313" key="2">
    <source>
        <dbReference type="EMBL" id="KZS04168.1"/>
    </source>
</evidence>
<feature type="region of interest" description="Disordered" evidence="1">
    <location>
        <begin position="1"/>
        <end position="43"/>
    </location>
</feature>
<feature type="compositionally biased region" description="Polar residues" evidence="1">
    <location>
        <begin position="22"/>
        <end position="36"/>
    </location>
</feature>
<reference evidence="2 3" key="1">
    <citation type="submission" date="2016-03" db="EMBL/GenBank/DDBJ databases">
        <title>EvidentialGene: Evidence-directed Construction of Genes on Genomes.</title>
        <authorList>
            <person name="Gilbert D.G."/>
            <person name="Choi J.-H."/>
            <person name="Mockaitis K."/>
            <person name="Colbourne J."/>
            <person name="Pfrender M."/>
        </authorList>
    </citation>
    <scope>NUCLEOTIDE SEQUENCE [LARGE SCALE GENOMIC DNA]</scope>
    <source>
        <strain evidence="2 3">Xinb3</strain>
        <tissue evidence="2">Complete organism</tissue>
    </source>
</reference>
<accession>A0A164LJE1</accession>
<sequence length="481" mass="54448">MPEKQPPAATASQLVIGARSQPAPQTTKTSKQITQPSNPPSKRQENFIVQECIRPCIFCGEIHYPVVCPVNLKDKKAMIARQKRRHTTPLSVTKGDKICIADRKRKQCPNERHGICLESKHQRRSRGENGNGDGVQSYATYYNCGYLIFTRKDEINCDKCLASLTSEKSELHSDFYAAHINTLKSKGFLRFASLGYYYTIAKVESILQKYLKSEEAYIRDSFELAIKKIVRDGLSLLSICCKEHQAEVVSFLIYEYVAFRYHIESKRFKTEAQQKLKEKQQKHRKMSKLVVCITKPYFSWAPVTFKISSADIPEAEAFAATAPLVEWAFKTDVSTPDTLSAECIHLLIVRLVCRVLIGAVTGQEKVDQRLRKSLPPDTFQAASCSKSLTTEGASRPLLISADREKEQEGSGRRMPTPGGPGTMVGTLPDWTNHKQISLLPPELLQTFSNKSGRTRLWTPGNEQWQLSVPVQTEEIYIYRQY</sequence>
<protein>
    <submittedName>
        <fullName evidence="2">Uncharacterized protein</fullName>
    </submittedName>
</protein>
<feature type="compositionally biased region" description="Basic and acidic residues" evidence="1">
    <location>
        <begin position="401"/>
        <end position="411"/>
    </location>
</feature>
<name>A0A164LJE1_9CRUS</name>
<comment type="caution">
    <text evidence="2">The sequence shown here is derived from an EMBL/GenBank/DDBJ whole genome shotgun (WGS) entry which is preliminary data.</text>
</comment>
<evidence type="ECO:0000256" key="1">
    <source>
        <dbReference type="SAM" id="MobiDB-lite"/>
    </source>
</evidence>